<dbReference type="EMBL" id="VSSQ01000014">
    <property type="protein sequence ID" value="MPL61068.1"/>
    <property type="molecule type" value="Genomic_DNA"/>
</dbReference>
<dbReference type="AlphaFoldDB" id="A0A644T2D3"/>
<evidence type="ECO:0000313" key="1">
    <source>
        <dbReference type="EMBL" id="MPL61068.1"/>
    </source>
</evidence>
<organism evidence="1">
    <name type="scientific">bioreactor metagenome</name>
    <dbReference type="NCBI Taxonomy" id="1076179"/>
    <lineage>
        <taxon>unclassified sequences</taxon>
        <taxon>metagenomes</taxon>
        <taxon>ecological metagenomes</taxon>
    </lineage>
</organism>
<reference evidence="1" key="1">
    <citation type="submission" date="2019-08" db="EMBL/GenBank/DDBJ databases">
        <authorList>
            <person name="Kucharzyk K."/>
            <person name="Murdoch R.W."/>
            <person name="Higgins S."/>
            <person name="Loffler F."/>
        </authorList>
    </citation>
    <scope>NUCLEOTIDE SEQUENCE</scope>
</reference>
<comment type="caution">
    <text evidence="1">The sequence shown here is derived from an EMBL/GenBank/DDBJ whole genome shotgun (WGS) entry which is preliminary data.</text>
</comment>
<protein>
    <submittedName>
        <fullName evidence="1">Uncharacterized protein</fullName>
    </submittedName>
</protein>
<name>A0A644T2D3_9ZZZZ</name>
<sequence>MIDMISRYWKGCFEQGDDAHVVNFVGGIAQASVNGRIVRVLLDLAAESYIWL</sequence>
<accession>A0A644T2D3</accession>
<gene>
    <name evidence="1" type="ORF">SDC9_06635</name>
</gene>
<proteinExistence type="predicted"/>